<proteinExistence type="predicted"/>
<dbReference type="AlphaFoldDB" id="A0A2M3ZQ57"/>
<reference evidence="1" key="1">
    <citation type="submission" date="2018-01" db="EMBL/GenBank/DDBJ databases">
        <title>An insight into the sialome of Amazonian anophelines.</title>
        <authorList>
            <person name="Ribeiro J.M."/>
            <person name="Scarpassa V."/>
            <person name="Calvo E."/>
        </authorList>
    </citation>
    <scope>NUCLEOTIDE SEQUENCE</scope>
    <source>
        <tissue evidence="1">Salivary glands</tissue>
    </source>
</reference>
<name>A0A2M3ZQ57_9DIPT</name>
<protein>
    <submittedName>
        <fullName evidence="1">Putative secreted peptide</fullName>
    </submittedName>
</protein>
<dbReference type="EMBL" id="GGFM01009935">
    <property type="protein sequence ID" value="MBW30686.1"/>
    <property type="molecule type" value="Transcribed_RNA"/>
</dbReference>
<evidence type="ECO:0000313" key="1">
    <source>
        <dbReference type="EMBL" id="MBW30686.1"/>
    </source>
</evidence>
<organism evidence="1">
    <name type="scientific">Anopheles braziliensis</name>
    <dbReference type="NCBI Taxonomy" id="58242"/>
    <lineage>
        <taxon>Eukaryota</taxon>
        <taxon>Metazoa</taxon>
        <taxon>Ecdysozoa</taxon>
        <taxon>Arthropoda</taxon>
        <taxon>Hexapoda</taxon>
        <taxon>Insecta</taxon>
        <taxon>Pterygota</taxon>
        <taxon>Neoptera</taxon>
        <taxon>Endopterygota</taxon>
        <taxon>Diptera</taxon>
        <taxon>Nematocera</taxon>
        <taxon>Culicoidea</taxon>
        <taxon>Culicidae</taxon>
        <taxon>Anophelinae</taxon>
        <taxon>Anopheles</taxon>
    </lineage>
</organism>
<accession>A0A2M3ZQ57</accession>
<sequence>MAVQAVVLGYIIVIKSHLYQLLRSTQLSDRRFILNERAYECDANAVHVKTFCMRSLFEPTSPLVSVTVPTDEKLIRNIGKVPRFWLDVKVLYQFDLEHTL</sequence>